<evidence type="ECO:0000313" key="2">
    <source>
        <dbReference type="EMBL" id="KAF6169880.1"/>
    </source>
</evidence>
<evidence type="ECO:0000313" key="3">
    <source>
        <dbReference type="Proteomes" id="UP000541444"/>
    </source>
</evidence>
<dbReference type="PANTHER" id="PTHR38221">
    <property type="entry name" value="BNAA04G14260D PROTEIN"/>
    <property type="match status" value="1"/>
</dbReference>
<sequence length="432" mass="46660">MADRFIFHGRISESQEDLLRYGQFCGESQDDGVSEDSSGSDEDIQVASTGIMICSPPITQVEEVEEFHTPEEQERIEELDSNVGGVLKDCDGHGVGGSSEIERGKENSPSMGDLGIGKSKSVGLGPECIESAYMEEGNQGEVLKFKGNLFSASTNSALNTRKTVTPLAPTIENDNNDEAFDVEIHVEDHLVGESQGAVNGCVTATELMGSDMLGVNDDHSETMKNVASGDTLLEKVIGQDVLPFEGSKELQLDPQTSVVNNVAGVERDFSLRNAGELRKLPNWDRGVTRDVSTRRVGSEGSSAHEGGMIRTRAEDKDGNGEPKEDSSSSFPIEKSGNRVIEDGNNLPLEMGAPKGNSSRPSTVEKSTISRVIEDCGSLPPEVVSFLLEATGSTLPKEVDEWLKTADILEVAQRKGLVLPRPRWWRSDGYGKL</sequence>
<evidence type="ECO:0000256" key="1">
    <source>
        <dbReference type="SAM" id="MobiDB-lite"/>
    </source>
</evidence>
<dbReference type="Proteomes" id="UP000541444">
    <property type="component" value="Unassembled WGS sequence"/>
</dbReference>
<dbReference type="AlphaFoldDB" id="A0A7J7NS53"/>
<name>A0A7J7NS53_9MAGN</name>
<feature type="compositionally biased region" description="Basic and acidic residues" evidence="1">
    <location>
        <begin position="311"/>
        <end position="326"/>
    </location>
</feature>
<accession>A0A7J7NS53</accession>
<feature type="region of interest" description="Disordered" evidence="1">
    <location>
        <begin position="96"/>
        <end position="119"/>
    </location>
</feature>
<gene>
    <name evidence="2" type="ORF">GIB67_034272</name>
</gene>
<organism evidence="2 3">
    <name type="scientific">Kingdonia uniflora</name>
    <dbReference type="NCBI Taxonomy" id="39325"/>
    <lineage>
        <taxon>Eukaryota</taxon>
        <taxon>Viridiplantae</taxon>
        <taxon>Streptophyta</taxon>
        <taxon>Embryophyta</taxon>
        <taxon>Tracheophyta</taxon>
        <taxon>Spermatophyta</taxon>
        <taxon>Magnoliopsida</taxon>
        <taxon>Ranunculales</taxon>
        <taxon>Circaeasteraceae</taxon>
        <taxon>Kingdonia</taxon>
    </lineage>
</organism>
<dbReference type="EMBL" id="JACGCM010000622">
    <property type="protein sequence ID" value="KAF6169880.1"/>
    <property type="molecule type" value="Genomic_DNA"/>
</dbReference>
<feature type="region of interest" description="Disordered" evidence="1">
    <location>
        <begin position="291"/>
        <end position="362"/>
    </location>
</feature>
<keyword evidence="3" id="KW-1185">Reference proteome</keyword>
<comment type="caution">
    <text evidence="2">The sequence shown here is derived from an EMBL/GenBank/DDBJ whole genome shotgun (WGS) entry which is preliminary data.</text>
</comment>
<reference evidence="2 3" key="1">
    <citation type="journal article" date="2020" name="IScience">
        <title>Genome Sequencing of the Endangered Kingdonia uniflora (Circaeasteraceae, Ranunculales) Reveals Potential Mechanisms of Evolutionary Specialization.</title>
        <authorList>
            <person name="Sun Y."/>
            <person name="Deng T."/>
            <person name="Zhang A."/>
            <person name="Moore M.J."/>
            <person name="Landis J.B."/>
            <person name="Lin N."/>
            <person name="Zhang H."/>
            <person name="Zhang X."/>
            <person name="Huang J."/>
            <person name="Zhang X."/>
            <person name="Sun H."/>
            <person name="Wang H."/>
        </authorList>
    </citation>
    <scope>NUCLEOTIDE SEQUENCE [LARGE SCALE GENOMIC DNA]</scope>
    <source>
        <strain evidence="2">TB1705</strain>
        <tissue evidence="2">Leaf</tissue>
    </source>
</reference>
<dbReference type="OrthoDB" id="1557914at2759"/>
<protein>
    <submittedName>
        <fullName evidence="2">Uncharacterized protein</fullName>
    </submittedName>
</protein>
<dbReference type="PANTHER" id="PTHR38221:SF1">
    <property type="entry name" value="OVULE PROTEIN"/>
    <property type="match status" value="1"/>
</dbReference>
<proteinExistence type="predicted"/>